<dbReference type="AlphaFoldDB" id="A0A923I5A2"/>
<name>A0A923I5A2_9BURK</name>
<keyword evidence="2" id="KW-1133">Transmembrane helix</keyword>
<evidence type="ECO:0000259" key="3">
    <source>
        <dbReference type="Pfam" id="PF05707"/>
    </source>
</evidence>
<dbReference type="CDD" id="cd01120">
    <property type="entry name" value="RecA-like_superfamily"/>
    <property type="match status" value="1"/>
</dbReference>
<keyword evidence="2" id="KW-0812">Transmembrane</keyword>
<keyword evidence="2" id="KW-0472">Membrane</keyword>
<gene>
    <name evidence="4" type="ORF">H8K47_10560</name>
</gene>
<comment type="caution">
    <text evidence="4">The sequence shown here is derived from an EMBL/GenBank/DDBJ whole genome shotgun (WGS) entry which is preliminary data.</text>
</comment>
<evidence type="ECO:0000256" key="2">
    <source>
        <dbReference type="SAM" id="Phobius"/>
    </source>
</evidence>
<evidence type="ECO:0000256" key="1">
    <source>
        <dbReference type="SAM" id="MobiDB-lite"/>
    </source>
</evidence>
<feature type="domain" description="Zona occludens toxin N-terminal" evidence="3">
    <location>
        <begin position="51"/>
        <end position="169"/>
    </location>
</feature>
<dbReference type="Pfam" id="PF05707">
    <property type="entry name" value="Zot"/>
    <property type="match status" value="1"/>
</dbReference>
<sequence>MLTLVTGLPGNGKTLYALSYVKQWAEKDNRPVFYSGIKDLALPWTEIDPQKWFECPAGSIIVIDECQTVFRPRSVGKEPPDYVSKLETHRHQGLDIVLITQHPLLADSAIRRLVGKHMHVIRTWGAERATIHEWASARENCDKPAGRADSIKHHWKYDKSAYAYYKSAEVHTVKKSVPMRVYLMVLVPVFIVAAVWYVKVFTDKQRQGGQVEQQAQQGIPQNQLPPSGGSGARAKVSYKEALDDAKQYVFEKTARVEGLEHTAPRYDDLTKPVEVPVPAGCVSTSSGGCKCFTQQATPLPVPHDMCVDIVKHGFFEDFERSKRTKEEKKEPIRQAKAEPKPESRPEPRVEAQPEQGGQWVALGNPEIKRLSGRSAEARTDTKPKGAL</sequence>
<dbReference type="InterPro" id="IPR008900">
    <property type="entry name" value="Zot_N"/>
</dbReference>
<feature type="transmembrane region" description="Helical" evidence="2">
    <location>
        <begin position="181"/>
        <end position="198"/>
    </location>
</feature>
<protein>
    <submittedName>
        <fullName evidence="4">Zonular occludens toxin</fullName>
    </submittedName>
</protein>
<dbReference type="Gene3D" id="3.40.50.300">
    <property type="entry name" value="P-loop containing nucleotide triphosphate hydrolases"/>
    <property type="match status" value="1"/>
</dbReference>
<dbReference type="RefSeq" id="WP_186881372.1">
    <property type="nucleotide sequence ID" value="NZ_JACOGG010000010.1"/>
</dbReference>
<dbReference type="InterPro" id="IPR027417">
    <property type="entry name" value="P-loop_NTPase"/>
</dbReference>
<feature type="compositionally biased region" description="Low complexity" evidence="1">
    <location>
        <begin position="211"/>
        <end position="221"/>
    </location>
</feature>
<evidence type="ECO:0000313" key="4">
    <source>
        <dbReference type="EMBL" id="MBC3935801.1"/>
    </source>
</evidence>
<dbReference type="EMBL" id="JACOGG010000010">
    <property type="protein sequence ID" value="MBC3935801.1"/>
    <property type="molecule type" value="Genomic_DNA"/>
</dbReference>
<feature type="compositionally biased region" description="Basic and acidic residues" evidence="1">
    <location>
        <begin position="375"/>
        <end position="387"/>
    </location>
</feature>
<feature type="compositionally biased region" description="Basic and acidic residues" evidence="1">
    <location>
        <begin position="321"/>
        <end position="351"/>
    </location>
</feature>
<accession>A0A923I5A2</accession>
<dbReference type="SUPFAM" id="SSF52540">
    <property type="entry name" value="P-loop containing nucleoside triphosphate hydrolases"/>
    <property type="match status" value="1"/>
</dbReference>
<feature type="region of interest" description="Disordered" evidence="1">
    <location>
        <begin position="321"/>
        <end position="387"/>
    </location>
</feature>
<feature type="region of interest" description="Disordered" evidence="1">
    <location>
        <begin position="211"/>
        <end position="235"/>
    </location>
</feature>
<evidence type="ECO:0000313" key="5">
    <source>
        <dbReference type="Proteomes" id="UP000612361"/>
    </source>
</evidence>
<organism evidence="4 5">
    <name type="scientific">Undibacterium rugosum</name>
    <dbReference type="NCBI Taxonomy" id="2762291"/>
    <lineage>
        <taxon>Bacteria</taxon>
        <taxon>Pseudomonadati</taxon>
        <taxon>Pseudomonadota</taxon>
        <taxon>Betaproteobacteria</taxon>
        <taxon>Burkholderiales</taxon>
        <taxon>Oxalobacteraceae</taxon>
        <taxon>Undibacterium</taxon>
    </lineage>
</organism>
<proteinExistence type="predicted"/>
<keyword evidence="5" id="KW-1185">Reference proteome</keyword>
<reference evidence="4" key="1">
    <citation type="submission" date="2020-08" db="EMBL/GenBank/DDBJ databases">
        <title>Novel species isolated from subtropical streams in China.</title>
        <authorList>
            <person name="Lu H."/>
        </authorList>
    </citation>
    <scope>NUCLEOTIDE SEQUENCE</scope>
    <source>
        <strain evidence="4">CY7W</strain>
    </source>
</reference>
<dbReference type="Proteomes" id="UP000612361">
    <property type="component" value="Unassembled WGS sequence"/>
</dbReference>